<keyword evidence="2" id="KW-0520">NAD</keyword>
<dbReference type="Proteomes" id="UP000595564">
    <property type="component" value="Chromosome"/>
</dbReference>
<protein>
    <recommendedName>
        <fullName evidence="3">D-isomer specific 2-hydroxyacid dehydrogenase NAD-binding domain-containing protein</fullName>
    </recommendedName>
</protein>
<proteinExistence type="predicted"/>
<accession>A0A7R6PNT2</accession>
<dbReference type="KEGG" id="thyd:TTHT_1578"/>
<keyword evidence="5" id="KW-1185">Reference proteome</keyword>
<dbReference type="PANTHER" id="PTHR43333:SF1">
    <property type="entry name" value="D-ISOMER SPECIFIC 2-HYDROXYACID DEHYDROGENASE NAD-BINDING DOMAIN-CONTAINING PROTEIN"/>
    <property type="match status" value="1"/>
</dbReference>
<dbReference type="GO" id="GO:0016491">
    <property type="term" value="F:oxidoreductase activity"/>
    <property type="evidence" value="ECO:0007669"/>
    <property type="project" value="UniProtKB-KW"/>
</dbReference>
<organism evidence="4 5">
    <name type="scientific">Thermotomaculum hydrothermale</name>
    <dbReference type="NCBI Taxonomy" id="981385"/>
    <lineage>
        <taxon>Bacteria</taxon>
        <taxon>Pseudomonadati</taxon>
        <taxon>Acidobacteriota</taxon>
        <taxon>Holophagae</taxon>
        <taxon>Thermotomaculales</taxon>
        <taxon>Thermotomaculaceae</taxon>
        <taxon>Thermotomaculum</taxon>
    </lineage>
</organism>
<evidence type="ECO:0000256" key="2">
    <source>
        <dbReference type="ARBA" id="ARBA00023027"/>
    </source>
</evidence>
<keyword evidence="1" id="KW-0560">Oxidoreductase</keyword>
<dbReference type="Pfam" id="PF02826">
    <property type="entry name" value="2-Hacid_dh_C"/>
    <property type="match status" value="1"/>
</dbReference>
<evidence type="ECO:0000256" key="1">
    <source>
        <dbReference type="ARBA" id="ARBA00023002"/>
    </source>
</evidence>
<dbReference type="RefSeq" id="WP_201327367.1">
    <property type="nucleotide sequence ID" value="NZ_AP017470.1"/>
</dbReference>
<evidence type="ECO:0000259" key="3">
    <source>
        <dbReference type="Pfam" id="PF02826"/>
    </source>
</evidence>
<dbReference type="GO" id="GO:0051287">
    <property type="term" value="F:NAD binding"/>
    <property type="evidence" value="ECO:0007669"/>
    <property type="project" value="InterPro"/>
</dbReference>
<dbReference type="PANTHER" id="PTHR43333">
    <property type="entry name" value="2-HACID_DH_C DOMAIN-CONTAINING PROTEIN"/>
    <property type="match status" value="1"/>
</dbReference>
<dbReference type="AlphaFoldDB" id="A0A7R6PNT2"/>
<sequence>MKVLINTLHPVDVWNIPEKYAIRLQKEFPQIKVVYLKSKENLIKEIKDTDIYFGWYCGKDCFTYARNLKWIHTPQIGVGKFFSVEGLLDRVILTNASPVDRRQIGEFAFSLFLALHFGHSKIIKNYLERKWARKEIGDFFLDKKRKPLKDMIAVVLGYGGIGKVIAEMLSSVVKEVRIIKRKKEDIPFKVYTLDEWMDYLPDSDAVFIAIPADKTTSHFFNYEKIESFKNCPYIVNVGRGKVVNEKDIAEGLKKGKINGYATDVCEIEPPDENFLLWGFDNVIISPHISALEPDFWEKQFDFFVKNLRKFLNGEKLESIVND</sequence>
<reference evidence="4 5" key="1">
    <citation type="journal article" date="2012" name="Extremophiles">
        <title>Thermotomaculum hydrothermale gen. nov., sp. nov., a novel heterotrophic thermophile within the phylum Acidobacteria from a deep-sea hydrothermal vent chimney in the Southern Okinawa Trough.</title>
        <authorList>
            <person name="Izumi H."/>
            <person name="Nunoura T."/>
            <person name="Miyazaki M."/>
            <person name="Mino S."/>
            <person name="Toki T."/>
            <person name="Takai K."/>
            <person name="Sako Y."/>
            <person name="Sawabe T."/>
            <person name="Nakagawa S."/>
        </authorList>
    </citation>
    <scope>NUCLEOTIDE SEQUENCE [LARGE SCALE GENOMIC DNA]</scope>
    <source>
        <strain evidence="4 5">AC55</strain>
    </source>
</reference>
<dbReference type="InterPro" id="IPR006140">
    <property type="entry name" value="D-isomer_DH_NAD-bd"/>
</dbReference>
<gene>
    <name evidence="4" type="ORF">TTHT_1578</name>
</gene>
<feature type="domain" description="D-isomer specific 2-hydroxyacid dehydrogenase NAD-binding" evidence="3">
    <location>
        <begin position="113"/>
        <end position="289"/>
    </location>
</feature>
<dbReference type="EMBL" id="AP017470">
    <property type="protein sequence ID" value="BBB33068.1"/>
    <property type="molecule type" value="Genomic_DNA"/>
</dbReference>
<name>A0A7R6PNT2_9BACT</name>
<dbReference type="SUPFAM" id="SSF51735">
    <property type="entry name" value="NAD(P)-binding Rossmann-fold domains"/>
    <property type="match status" value="1"/>
</dbReference>
<evidence type="ECO:0000313" key="4">
    <source>
        <dbReference type="EMBL" id="BBB33068.1"/>
    </source>
</evidence>
<evidence type="ECO:0000313" key="5">
    <source>
        <dbReference type="Proteomes" id="UP000595564"/>
    </source>
</evidence>
<dbReference type="InterPro" id="IPR036291">
    <property type="entry name" value="NAD(P)-bd_dom_sf"/>
</dbReference>
<dbReference type="Gene3D" id="3.40.50.720">
    <property type="entry name" value="NAD(P)-binding Rossmann-like Domain"/>
    <property type="match status" value="2"/>
</dbReference>
<dbReference type="SUPFAM" id="SSF52283">
    <property type="entry name" value="Formate/glycerate dehydrogenase catalytic domain-like"/>
    <property type="match status" value="1"/>
</dbReference>